<gene>
    <name evidence="7" type="primary">cobL</name>
    <name evidence="7" type="ORF">GCM10025868_43020</name>
</gene>
<sequence>MLAAADVVLGSTRRLALLPAAVTATRVAWPSPMLPALDALLAEHAGRRVAVLASGDPMQHGVGATLADRLGAARLRVHPRPSSTQAACARLGWAVHDVAVVSTLTQPADAVVAHLAPGRRVAVLVPSAAGVAAVAAVLRDRGWAGSTVVALSDLGGPAEQVAAGTAADPPSAGSDLVVVAVECAADPGTAALGLAAGLPDAAYDHDGHSPSATCAPPRSPGWRRHPASLLWDVGAGAGSVGVEWMRAHPSCRTIAVERDPVRAARVSANAAALGVPRLRVVEGSAPAALADLPAPDAVFVGGGATAPGLLDRCWAALRPGAGSWCTP</sequence>
<dbReference type="SUPFAM" id="SSF53335">
    <property type="entry name" value="S-adenosyl-L-methionine-dependent methyltransferases"/>
    <property type="match status" value="1"/>
</dbReference>
<dbReference type="InterPro" id="IPR014008">
    <property type="entry name" value="Cbl_synth_MTase_CbiT"/>
</dbReference>
<keyword evidence="2" id="KW-0169">Cobalamin biosynthesis</keyword>
<organism evidence="7 8">
    <name type="scientific">Angustibacter aerolatus</name>
    <dbReference type="NCBI Taxonomy" id="1162965"/>
    <lineage>
        <taxon>Bacteria</taxon>
        <taxon>Bacillati</taxon>
        <taxon>Actinomycetota</taxon>
        <taxon>Actinomycetes</taxon>
        <taxon>Kineosporiales</taxon>
        <taxon>Kineosporiaceae</taxon>
    </lineage>
</organism>
<keyword evidence="5" id="KW-0949">S-adenosyl-L-methionine</keyword>
<dbReference type="Pfam" id="PF00590">
    <property type="entry name" value="TP_methylase"/>
    <property type="match status" value="1"/>
</dbReference>
<dbReference type="EMBL" id="BSUZ01000001">
    <property type="protein sequence ID" value="GMA89052.1"/>
    <property type="molecule type" value="Genomic_DNA"/>
</dbReference>
<dbReference type="InterPro" id="IPR014776">
    <property type="entry name" value="4pyrrole_Mease_sub2"/>
</dbReference>
<dbReference type="PANTHER" id="PTHR43182:SF1">
    <property type="entry name" value="COBALT-PRECORRIN-7 C(5)-METHYLTRANSFERASE"/>
    <property type="match status" value="1"/>
</dbReference>
<dbReference type="InterPro" id="IPR050714">
    <property type="entry name" value="Cobalamin_biosynth_MTase"/>
</dbReference>
<protein>
    <submittedName>
        <fullName evidence="7">Precorrin-6Y C(5,15)-methyltransferase [decarboxylating]</fullName>
    </submittedName>
</protein>
<proteinExistence type="predicted"/>
<dbReference type="Gene3D" id="3.40.50.150">
    <property type="entry name" value="Vaccinia Virus protein VP39"/>
    <property type="match status" value="1"/>
</dbReference>
<dbReference type="InterPro" id="IPR012818">
    <property type="entry name" value="CbiE"/>
</dbReference>
<dbReference type="InterPro" id="IPR029063">
    <property type="entry name" value="SAM-dependent_MTases_sf"/>
</dbReference>
<accession>A0ABQ6JLA2</accession>
<keyword evidence="8" id="KW-1185">Reference proteome</keyword>
<dbReference type="PANTHER" id="PTHR43182">
    <property type="entry name" value="COBALT-PRECORRIN-6B C(15)-METHYLTRANSFERASE (DECARBOXYLATING)"/>
    <property type="match status" value="1"/>
</dbReference>
<evidence type="ECO:0000256" key="3">
    <source>
        <dbReference type="ARBA" id="ARBA00022603"/>
    </source>
</evidence>
<reference evidence="8" key="1">
    <citation type="journal article" date="2019" name="Int. J. Syst. Evol. Microbiol.">
        <title>The Global Catalogue of Microorganisms (GCM) 10K type strain sequencing project: providing services to taxonomists for standard genome sequencing and annotation.</title>
        <authorList>
            <consortium name="The Broad Institute Genomics Platform"/>
            <consortium name="The Broad Institute Genome Sequencing Center for Infectious Disease"/>
            <person name="Wu L."/>
            <person name="Ma J."/>
        </authorList>
    </citation>
    <scope>NUCLEOTIDE SEQUENCE [LARGE SCALE GENOMIC DNA]</scope>
    <source>
        <strain evidence="8">NBRC 108730</strain>
    </source>
</reference>
<keyword evidence="3" id="KW-0489">Methyltransferase</keyword>
<evidence type="ECO:0000256" key="1">
    <source>
        <dbReference type="ARBA" id="ARBA00004953"/>
    </source>
</evidence>
<dbReference type="NCBIfam" id="TIGR02467">
    <property type="entry name" value="CbiE"/>
    <property type="match status" value="1"/>
</dbReference>
<dbReference type="InterPro" id="IPR035996">
    <property type="entry name" value="4pyrrol_Methylase_sf"/>
</dbReference>
<keyword evidence="4" id="KW-0808">Transferase</keyword>
<evidence type="ECO:0000256" key="5">
    <source>
        <dbReference type="ARBA" id="ARBA00022691"/>
    </source>
</evidence>
<dbReference type="Gene3D" id="3.30.950.10">
    <property type="entry name" value="Methyltransferase, Cobalt-precorrin-4 Transmethylase, Domain 2"/>
    <property type="match status" value="1"/>
</dbReference>
<evidence type="ECO:0000256" key="2">
    <source>
        <dbReference type="ARBA" id="ARBA00022573"/>
    </source>
</evidence>
<evidence type="ECO:0000259" key="6">
    <source>
        <dbReference type="Pfam" id="PF00590"/>
    </source>
</evidence>
<dbReference type="CDD" id="cd11644">
    <property type="entry name" value="Precorrin-6Y-MT"/>
    <property type="match status" value="1"/>
</dbReference>
<dbReference type="SUPFAM" id="SSF53790">
    <property type="entry name" value="Tetrapyrrole methylase"/>
    <property type="match status" value="1"/>
</dbReference>
<feature type="domain" description="Tetrapyrrole methylase" evidence="6">
    <location>
        <begin position="1"/>
        <end position="168"/>
    </location>
</feature>
<dbReference type="InterPro" id="IPR000878">
    <property type="entry name" value="4pyrrol_Mease"/>
</dbReference>
<dbReference type="Proteomes" id="UP001157017">
    <property type="component" value="Unassembled WGS sequence"/>
</dbReference>
<comment type="caution">
    <text evidence="7">The sequence shown here is derived from an EMBL/GenBank/DDBJ whole genome shotgun (WGS) entry which is preliminary data.</text>
</comment>
<evidence type="ECO:0000313" key="7">
    <source>
        <dbReference type="EMBL" id="GMA89052.1"/>
    </source>
</evidence>
<comment type="pathway">
    <text evidence="1">Cofactor biosynthesis; adenosylcobalamin biosynthesis.</text>
</comment>
<dbReference type="NCBIfam" id="TIGR02469">
    <property type="entry name" value="CbiT"/>
    <property type="match status" value="1"/>
</dbReference>
<dbReference type="InterPro" id="IPR014777">
    <property type="entry name" value="4pyrrole_Mease_sub1"/>
</dbReference>
<dbReference type="Gene3D" id="3.40.1010.10">
    <property type="entry name" value="Cobalt-precorrin-4 Transmethylase, Domain 1"/>
    <property type="match status" value="1"/>
</dbReference>
<evidence type="ECO:0000313" key="8">
    <source>
        <dbReference type="Proteomes" id="UP001157017"/>
    </source>
</evidence>
<name>A0ABQ6JLA2_9ACTN</name>
<evidence type="ECO:0000256" key="4">
    <source>
        <dbReference type="ARBA" id="ARBA00022679"/>
    </source>
</evidence>